<organism evidence="2 3">
    <name type="scientific">Hyaloscypha hepaticicola</name>
    <dbReference type="NCBI Taxonomy" id="2082293"/>
    <lineage>
        <taxon>Eukaryota</taxon>
        <taxon>Fungi</taxon>
        <taxon>Dikarya</taxon>
        <taxon>Ascomycota</taxon>
        <taxon>Pezizomycotina</taxon>
        <taxon>Leotiomycetes</taxon>
        <taxon>Helotiales</taxon>
        <taxon>Hyaloscyphaceae</taxon>
        <taxon>Hyaloscypha</taxon>
    </lineage>
</organism>
<keyword evidence="1" id="KW-0732">Signal</keyword>
<name>A0A2J6QHZ7_9HELO</name>
<keyword evidence="3" id="KW-1185">Reference proteome</keyword>
<evidence type="ECO:0000256" key="1">
    <source>
        <dbReference type="SAM" id="SignalP"/>
    </source>
</evidence>
<dbReference type="Proteomes" id="UP000235672">
    <property type="component" value="Unassembled WGS sequence"/>
</dbReference>
<feature type="signal peptide" evidence="1">
    <location>
        <begin position="1"/>
        <end position="20"/>
    </location>
</feature>
<evidence type="ECO:0000313" key="3">
    <source>
        <dbReference type="Proteomes" id="UP000235672"/>
    </source>
</evidence>
<proteinExistence type="predicted"/>
<evidence type="ECO:0000313" key="2">
    <source>
        <dbReference type="EMBL" id="PMD25887.1"/>
    </source>
</evidence>
<gene>
    <name evidence="2" type="ORF">NA56DRAFT_698959</name>
</gene>
<reference evidence="2 3" key="1">
    <citation type="submission" date="2016-05" db="EMBL/GenBank/DDBJ databases">
        <title>A degradative enzymes factory behind the ericoid mycorrhizal symbiosis.</title>
        <authorList>
            <consortium name="DOE Joint Genome Institute"/>
            <person name="Martino E."/>
            <person name="Morin E."/>
            <person name="Grelet G."/>
            <person name="Kuo A."/>
            <person name="Kohler A."/>
            <person name="Daghino S."/>
            <person name="Barry K."/>
            <person name="Choi C."/>
            <person name="Cichocki N."/>
            <person name="Clum A."/>
            <person name="Copeland A."/>
            <person name="Hainaut M."/>
            <person name="Haridas S."/>
            <person name="Labutti K."/>
            <person name="Lindquist E."/>
            <person name="Lipzen A."/>
            <person name="Khouja H.-R."/>
            <person name="Murat C."/>
            <person name="Ohm R."/>
            <person name="Olson A."/>
            <person name="Spatafora J."/>
            <person name="Veneault-Fourrey C."/>
            <person name="Henrissat B."/>
            <person name="Grigoriev I."/>
            <person name="Martin F."/>
            <person name="Perotto S."/>
        </authorList>
    </citation>
    <scope>NUCLEOTIDE SEQUENCE [LARGE SCALE GENOMIC DNA]</scope>
    <source>
        <strain evidence="2 3">UAMH 7357</strain>
    </source>
</reference>
<dbReference type="AlphaFoldDB" id="A0A2J6QHZ7"/>
<dbReference type="EMBL" id="KZ613469">
    <property type="protein sequence ID" value="PMD25887.1"/>
    <property type="molecule type" value="Genomic_DNA"/>
</dbReference>
<sequence length="86" mass="8919">MTKLAQISFTFALLAATAMAFICPPGKVGECCIAPSDTICTSATVVPGPGHLTYECKFIDQIAGNSLCCEVVDGEVVRGTCTFAVI</sequence>
<evidence type="ECO:0008006" key="4">
    <source>
        <dbReference type="Google" id="ProtNLM"/>
    </source>
</evidence>
<accession>A0A2J6QHZ7</accession>
<feature type="chain" id="PRO_5014324553" description="Hydrophobin" evidence="1">
    <location>
        <begin position="21"/>
        <end position="86"/>
    </location>
</feature>
<protein>
    <recommendedName>
        <fullName evidence="4">Hydrophobin</fullName>
    </recommendedName>
</protein>